<dbReference type="OrthoDB" id="4360000at2759"/>
<evidence type="ECO:0000313" key="1">
    <source>
        <dbReference type="EMBL" id="MBW0555659.1"/>
    </source>
</evidence>
<protein>
    <recommendedName>
        <fullName evidence="3">Chromo domain-containing protein</fullName>
    </recommendedName>
</protein>
<dbReference type="EMBL" id="AVOT02062748">
    <property type="protein sequence ID" value="MBW0555659.1"/>
    <property type="molecule type" value="Genomic_DNA"/>
</dbReference>
<sequence>MESKDHEGYTHYWVALLTEVHLAYNTSQHSNTGKSPSLAEKGFNPLLPVDHLKKNLLTIHPTAKDFHDMKICNGIQTHRGIFQETPKFPGILVKPYFQTEEDKFPFRKKNTTPPGIVEVEDSPGPVKKIIKARKIILNGKDTRKYVVRFKNQTADKDQWLAEHAIPDGNLHLRG</sequence>
<gene>
    <name evidence="1" type="ORF">O181_095374</name>
</gene>
<accession>A0A9Q3J4Z8</accession>
<proteinExistence type="predicted"/>
<comment type="caution">
    <text evidence="1">The sequence shown here is derived from an EMBL/GenBank/DDBJ whole genome shotgun (WGS) entry which is preliminary data.</text>
</comment>
<name>A0A9Q3J4Z8_9BASI</name>
<dbReference type="AlphaFoldDB" id="A0A9Q3J4Z8"/>
<dbReference type="Proteomes" id="UP000765509">
    <property type="component" value="Unassembled WGS sequence"/>
</dbReference>
<evidence type="ECO:0008006" key="3">
    <source>
        <dbReference type="Google" id="ProtNLM"/>
    </source>
</evidence>
<reference evidence="1" key="1">
    <citation type="submission" date="2021-03" db="EMBL/GenBank/DDBJ databases">
        <title>Draft genome sequence of rust myrtle Austropuccinia psidii MF-1, a brazilian biotype.</title>
        <authorList>
            <person name="Quecine M.C."/>
            <person name="Pachon D.M.R."/>
            <person name="Bonatelli M.L."/>
            <person name="Correr F.H."/>
            <person name="Franceschini L.M."/>
            <person name="Leite T.F."/>
            <person name="Margarido G.R.A."/>
            <person name="Almeida C.A."/>
            <person name="Ferrarezi J.A."/>
            <person name="Labate C.A."/>
        </authorList>
    </citation>
    <scope>NUCLEOTIDE SEQUENCE</scope>
    <source>
        <strain evidence="1">MF-1</strain>
    </source>
</reference>
<organism evidence="1 2">
    <name type="scientific">Austropuccinia psidii MF-1</name>
    <dbReference type="NCBI Taxonomy" id="1389203"/>
    <lineage>
        <taxon>Eukaryota</taxon>
        <taxon>Fungi</taxon>
        <taxon>Dikarya</taxon>
        <taxon>Basidiomycota</taxon>
        <taxon>Pucciniomycotina</taxon>
        <taxon>Pucciniomycetes</taxon>
        <taxon>Pucciniales</taxon>
        <taxon>Sphaerophragmiaceae</taxon>
        <taxon>Austropuccinia</taxon>
    </lineage>
</organism>
<evidence type="ECO:0000313" key="2">
    <source>
        <dbReference type="Proteomes" id="UP000765509"/>
    </source>
</evidence>
<keyword evidence="2" id="KW-1185">Reference proteome</keyword>